<evidence type="ECO:0000313" key="6">
    <source>
        <dbReference type="Proteomes" id="UP000002009"/>
    </source>
</evidence>
<sequence length="557" mass="61793">MTEDAKKAVVTIASIADDVSSGAYCERMRIGDVQCRAAWLGLMDFILNAIRNNKGVSLPGLGSFAVGRCTDLLHGGASVRAPVFVLHPKFDVLPQKKARFFLKKPATYTRINSLGLSKRCGFHKAGVTHVLKEFFDRIATCLENESPVDVDFTFARLTNVHGRVEFTFYQSFLNDYDIMGEEQPEVVRRRYLKIGEAKELTDKVTNVTPLAQEEAAKKAAELKAVAERIAPQVEESTADLPAPLRNRPLHDSPPTAATDPGDRFIAICGKLDRIGSGCIDRFVLERVLNGEECRGLIRDVRAGFLFDLLKAHAGGRSGRFVHYLPLLRDLEAENVAIARAKEEAAAARERELARIEEEERVAAEKRARAEEEAAAAAKEIARCAIANVISKPVDPAESIGFLFHSQGAGAKGQDRSQLAKFNREYAAAVAAYKKGSAGGVTPKVTNNHAADAAATESHVNQLGAFLQSQMDEKMRKEREERENWAQIENERIERGRREEAEAHDQEREKARRIAQELLAGWEKQQADRSKIKQSARVMGESWPFAPEHFKPTTPLRL</sequence>
<evidence type="ECO:0000256" key="1">
    <source>
        <dbReference type="SAM" id="Coils"/>
    </source>
</evidence>
<keyword evidence="1" id="KW-0175">Coiled coil</keyword>
<feature type="domain" description="CCDC81 HU" evidence="3">
    <location>
        <begin position="15"/>
        <end position="96"/>
    </location>
</feature>
<name>C1E8A4_MICCC</name>
<dbReference type="AlphaFoldDB" id="C1E8A4"/>
<feature type="region of interest" description="Disordered" evidence="2">
    <location>
        <begin position="236"/>
        <end position="258"/>
    </location>
</feature>
<dbReference type="PANTHER" id="PTHR14362">
    <property type="entry name" value="COILED-COIL DOMAIN-CONTAINING PROTEIN 81"/>
    <property type="match status" value="1"/>
</dbReference>
<protein>
    <recommendedName>
        <fullName evidence="7">CCDC81 HU domain-containing protein</fullName>
    </recommendedName>
</protein>
<evidence type="ECO:0000313" key="5">
    <source>
        <dbReference type="EMBL" id="ACO64116.1"/>
    </source>
</evidence>
<dbReference type="GeneID" id="8244509"/>
<dbReference type="RefSeq" id="XP_002502858.1">
    <property type="nucleotide sequence ID" value="XM_002502812.1"/>
</dbReference>
<evidence type="ECO:0000256" key="2">
    <source>
        <dbReference type="SAM" id="MobiDB-lite"/>
    </source>
</evidence>
<evidence type="ECO:0008006" key="7">
    <source>
        <dbReference type="Google" id="ProtNLM"/>
    </source>
</evidence>
<proteinExistence type="predicted"/>
<dbReference type="EMBL" id="CP001327">
    <property type="protein sequence ID" value="ACO64116.1"/>
    <property type="molecule type" value="Genomic_DNA"/>
</dbReference>
<gene>
    <name evidence="5" type="ORF">MICPUN_59302</name>
</gene>
<dbReference type="PANTHER" id="PTHR14362:SF2">
    <property type="entry name" value="COILED-COIL DOMAIN-CONTAINING PROTEIN 81"/>
    <property type="match status" value="1"/>
</dbReference>
<dbReference type="InterPro" id="IPR026295">
    <property type="entry name" value="CCD81"/>
</dbReference>
<organism evidence="5 6">
    <name type="scientific">Micromonas commoda (strain RCC299 / NOUM17 / CCMP2709)</name>
    <name type="common">Picoplanktonic green alga</name>
    <dbReference type="NCBI Taxonomy" id="296587"/>
    <lineage>
        <taxon>Eukaryota</taxon>
        <taxon>Viridiplantae</taxon>
        <taxon>Chlorophyta</taxon>
        <taxon>Mamiellophyceae</taxon>
        <taxon>Mamiellales</taxon>
        <taxon>Mamiellaceae</taxon>
        <taxon>Micromonas</taxon>
    </lineage>
</organism>
<feature type="coiled-coil region" evidence="1">
    <location>
        <begin position="327"/>
        <end position="379"/>
    </location>
</feature>
<dbReference type="InParanoid" id="C1E8A4"/>
<dbReference type="Proteomes" id="UP000002009">
    <property type="component" value="Chromosome 6"/>
</dbReference>
<dbReference type="InterPro" id="IPR028034">
    <property type="entry name" value="HU-CCDC81"/>
</dbReference>
<dbReference type="Pfam" id="PF14908">
    <property type="entry name" value="HU-CCDC81_euk_1"/>
    <property type="match status" value="1"/>
</dbReference>
<feature type="domain" description="CCDC81 HU" evidence="4">
    <location>
        <begin position="108"/>
        <end position="179"/>
    </location>
</feature>
<keyword evidence="6" id="KW-1185">Reference proteome</keyword>
<dbReference type="OMA" id="EERENWA"/>
<dbReference type="GO" id="GO:0005815">
    <property type="term" value="C:microtubule organizing center"/>
    <property type="evidence" value="ECO:0007669"/>
    <property type="project" value="TreeGrafter"/>
</dbReference>
<dbReference type="eggNOG" id="ENOG502RKVP">
    <property type="taxonomic scope" value="Eukaryota"/>
</dbReference>
<accession>C1E8A4</accession>
<evidence type="ECO:0000259" key="3">
    <source>
        <dbReference type="Pfam" id="PF14908"/>
    </source>
</evidence>
<reference evidence="5 6" key="1">
    <citation type="journal article" date="2009" name="Science">
        <title>Green evolution and dynamic adaptations revealed by genomes of the marine picoeukaryotes Micromonas.</title>
        <authorList>
            <person name="Worden A.Z."/>
            <person name="Lee J.H."/>
            <person name="Mock T."/>
            <person name="Rouze P."/>
            <person name="Simmons M.P."/>
            <person name="Aerts A.L."/>
            <person name="Allen A.E."/>
            <person name="Cuvelier M.L."/>
            <person name="Derelle E."/>
            <person name="Everett M.V."/>
            <person name="Foulon E."/>
            <person name="Grimwood J."/>
            <person name="Gundlach H."/>
            <person name="Henrissat B."/>
            <person name="Napoli C."/>
            <person name="McDonald S.M."/>
            <person name="Parker M.S."/>
            <person name="Rombauts S."/>
            <person name="Salamov A."/>
            <person name="Von Dassow P."/>
            <person name="Badger J.H."/>
            <person name="Coutinho P.M."/>
            <person name="Demir E."/>
            <person name="Dubchak I."/>
            <person name="Gentemann C."/>
            <person name="Eikrem W."/>
            <person name="Gready J.E."/>
            <person name="John U."/>
            <person name="Lanier W."/>
            <person name="Lindquist E.A."/>
            <person name="Lucas S."/>
            <person name="Mayer K.F."/>
            <person name="Moreau H."/>
            <person name="Not F."/>
            <person name="Otillar R."/>
            <person name="Panaud O."/>
            <person name="Pangilinan J."/>
            <person name="Paulsen I."/>
            <person name="Piegu B."/>
            <person name="Poliakov A."/>
            <person name="Robbens S."/>
            <person name="Schmutz J."/>
            <person name="Toulza E."/>
            <person name="Wyss T."/>
            <person name="Zelensky A."/>
            <person name="Zhou K."/>
            <person name="Armbrust E.V."/>
            <person name="Bhattacharya D."/>
            <person name="Goodenough U.W."/>
            <person name="Van de Peer Y."/>
            <person name="Grigoriev I.V."/>
        </authorList>
    </citation>
    <scope>NUCLEOTIDE SEQUENCE [LARGE SCALE GENOMIC DNA]</scope>
    <source>
        <strain evidence="6">RCC299 / NOUM17</strain>
    </source>
</reference>
<dbReference type="OrthoDB" id="125906at2759"/>
<evidence type="ECO:0000259" key="4">
    <source>
        <dbReference type="Pfam" id="PF18289"/>
    </source>
</evidence>
<dbReference type="Pfam" id="PF18289">
    <property type="entry name" value="HU-CCDC81_euk_2"/>
    <property type="match status" value="1"/>
</dbReference>
<dbReference type="InterPro" id="IPR040673">
    <property type="entry name" value="CCDC81_HU_dom_2"/>
</dbReference>
<dbReference type="KEGG" id="mis:MICPUN_59302"/>